<evidence type="ECO:0000313" key="1">
    <source>
        <dbReference type="EMBL" id="CAH2325706.1"/>
    </source>
</evidence>
<proteinExistence type="predicted"/>
<reference evidence="1" key="1">
    <citation type="submission" date="2022-03" db="EMBL/GenBank/DDBJ databases">
        <authorList>
            <person name="Alioto T."/>
            <person name="Alioto T."/>
            <person name="Gomez Garrido J."/>
        </authorList>
    </citation>
    <scope>NUCLEOTIDE SEQUENCE</scope>
</reference>
<accession>A0AAD1TFA4</accession>
<gene>
    <name evidence="1" type="ORF">PECUL_23A056332</name>
</gene>
<dbReference type="AlphaFoldDB" id="A0AAD1TFA4"/>
<name>A0AAD1TFA4_PELCU</name>
<protein>
    <submittedName>
        <fullName evidence="1">Uncharacterized protein</fullName>
    </submittedName>
</protein>
<dbReference type="EMBL" id="OW240923">
    <property type="protein sequence ID" value="CAH2325706.1"/>
    <property type="molecule type" value="Genomic_DNA"/>
</dbReference>
<evidence type="ECO:0000313" key="2">
    <source>
        <dbReference type="Proteomes" id="UP001295444"/>
    </source>
</evidence>
<organism evidence="1 2">
    <name type="scientific">Pelobates cultripes</name>
    <name type="common">Western spadefoot toad</name>
    <dbReference type="NCBI Taxonomy" id="61616"/>
    <lineage>
        <taxon>Eukaryota</taxon>
        <taxon>Metazoa</taxon>
        <taxon>Chordata</taxon>
        <taxon>Craniata</taxon>
        <taxon>Vertebrata</taxon>
        <taxon>Euteleostomi</taxon>
        <taxon>Amphibia</taxon>
        <taxon>Batrachia</taxon>
        <taxon>Anura</taxon>
        <taxon>Pelobatoidea</taxon>
        <taxon>Pelobatidae</taxon>
        <taxon>Pelobates</taxon>
    </lineage>
</organism>
<keyword evidence="2" id="KW-1185">Reference proteome</keyword>
<dbReference type="Proteomes" id="UP001295444">
    <property type="component" value="Chromosome 12"/>
</dbReference>
<sequence>MKEPSLCDVAPHSVVCEFEVSGANDACAHLFCTEIGAAVFCLEDSERGGRKKTVKTSKIIKPKEDSQPHKVFESRRGSIMAL</sequence>